<evidence type="ECO:0000313" key="4">
    <source>
        <dbReference type="Proteomes" id="UP000823775"/>
    </source>
</evidence>
<dbReference type="PANTHER" id="PTHR38926">
    <property type="entry name" value="F-BOX DOMAIN CONTAINING PROTEIN, EXPRESSED"/>
    <property type="match status" value="1"/>
</dbReference>
<sequence>MNRKEKRKEKGKGKNKNASVVKKPPWMELSEGIWGNILQRLGAVEILETAQRVCTTWRRICKEPSMWRVINMRNDGDLSEMDYDLEEMCLLAVDRSRGELVDINLEYFATGKLLGHIAERSGKLKRLSIACCYGMVCDGLVEAVQKLPLLEELSLTHTTITTEGIEALGRSCPGLKSFELNNSLYMGSGDYFDNEDVRNEEALAIAKNLPTLHHLQLIGNNMTNKGLEAILDSCPHLVSLDLRLCKYLSLNGVLISRISRQIKDLKHPDDSLAGLEFSYQACGDEYDEDQMYDDY</sequence>
<dbReference type="InterPro" id="IPR001810">
    <property type="entry name" value="F-box_dom"/>
</dbReference>
<evidence type="ECO:0000256" key="1">
    <source>
        <dbReference type="SAM" id="MobiDB-lite"/>
    </source>
</evidence>
<dbReference type="Pfam" id="PF00646">
    <property type="entry name" value="F-box"/>
    <property type="match status" value="1"/>
</dbReference>
<dbReference type="InterPro" id="IPR032675">
    <property type="entry name" value="LRR_dom_sf"/>
</dbReference>
<dbReference type="CDD" id="cd22164">
    <property type="entry name" value="F-box_AtSKIP19-like"/>
    <property type="match status" value="1"/>
</dbReference>
<evidence type="ECO:0000259" key="2">
    <source>
        <dbReference type="Pfam" id="PF00646"/>
    </source>
</evidence>
<dbReference type="InterPro" id="IPR001611">
    <property type="entry name" value="Leu-rich_rpt"/>
</dbReference>
<evidence type="ECO:0000313" key="3">
    <source>
        <dbReference type="EMBL" id="MCD7460164.1"/>
    </source>
</evidence>
<dbReference type="InterPro" id="IPR036047">
    <property type="entry name" value="F-box-like_dom_sf"/>
</dbReference>
<dbReference type="SMART" id="SM00367">
    <property type="entry name" value="LRR_CC"/>
    <property type="match status" value="4"/>
</dbReference>
<dbReference type="Gene3D" id="1.20.1280.50">
    <property type="match status" value="1"/>
</dbReference>
<accession>A0ABS8SNV5</accession>
<protein>
    <recommendedName>
        <fullName evidence="2">F-box domain-containing protein</fullName>
    </recommendedName>
</protein>
<dbReference type="SUPFAM" id="SSF81383">
    <property type="entry name" value="F-box domain"/>
    <property type="match status" value="1"/>
</dbReference>
<proteinExistence type="predicted"/>
<dbReference type="SUPFAM" id="SSF52047">
    <property type="entry name" value="RNI-like"/>
    <property type="match status" value="1"/>
</dbReference>
<gene>
    <name evidence="3" type="ORF">HAX54_042973</name>
</gene>
<organism evidence="3 4">
    <name type="scientific">Datura stramonium</name>
    <name type="common">Jimsonweed</name>
    <name type="synonym">Common thornapple</name>
    <dbReference type="NCBI Taxonomy" id="4076"/>
    <lineage>
        <taxon>Eukaryota</taxon>
        <taxon>Viridiplantae</taxon>
        <taxon>Streptophyta</taxon>
        <taxon>Embryophyta</taxon>
        <taxon>Tracheophyta</taxon>
        <taxon>Spermatophyta</taxon>
        <taxon>Magnoliopsida</taxon>
        <taxon>eudicotyledons</taxon>
        <taxon>Gunneridae</taxon>
        <taxon>Pentapetalae</taxon>
        <taxon>asterids</taxon>
        <taxon>lamiids</taxon>
        <taxon>Solanales</taxon>
        <taxon>Solanaceae</taxon>
        <taxon>Solanoideae</taxon>
        <taxon>Datureae</taxon>
        <taxon>Datura</taxon>
    </lineage>
</organism>
<feature type="compositionally biased region" description="Basic residues" evidence="1">
    <location>
        <begin position="1"/>
        <end position="15"/>
    </location>
</feature>
<dbReference type="Gene3D" id="3.80.10.10">
    <property type="entry name" value="Ribonuclease Inhibitor"/>
    <property type="match status" value="1"/>
</dbReference>
<dbReference type="Pfam" id="PF13516">
    <property type="entry name" value="LRR_6"/>
    <property type="match status" value="3"/>
</dbReference>
<comment type="caution">
    <text evidence="3">The sequence shown here is derived from an EMBL/GenBank/DDBJ whole genome shotgun (WGS) entry which is preliminary data.</text>
</comment>
<dbReference type="Proteomes" id="UP000823775">
    <property type="component" value="Unassembled WGS sequence"/>
</dbReference>
<name>A0ABS8SNV5_DATST</name>
<dbReference type="InterPro" id="IPR006553">
    <property type="entry name" value="Leu-rich_rpt_Cys-con_subtyp"/>
</dbReference>
<reference evidence="3 4" key="1">
    <citation type="journal article" date="2021" name="BMC Genomics">
        <title>Datura genome reveals duplications of psychoactive alkaloid biosynthetic genes and high mutation rate following tissue culture.</title>
        <authorList>
            <person name="Rajewski A."/>
            <person name="Carter-House D."/>
            <person name="Stajich J."/>
            <person name="Litt A."/>
        </authorList>
    </citation>
    <scope>NUCLEOTIDE SEQUENCE [LARGE SCALE GENOMIC DNA]</scope>
    <source>
        <strain evidence="3">AR-01</strain>
    </source>
</reference>
<dbReference type="EMBL" id="JACEIK010000638">
    <property type="protein sequence ID" value="MCD7460164.1"/>
    <property type="molecule type" value="Genomic_DNA"/>
</dbReference>
<feature type="domain" description="F-box" evidence="2">
    <location>
        <begin position="26"/>
        <end position="68"/>
    </location>
</feature>
<keyword evidence="4" id="KW-1185">Reference proteome</keyword>
<feature type="region of interest" description="Disordered" evidence="1">
    <location>
        <begin position="1"/>
        <end position="20"/>
    </location>
</feature>
<dbReference type="PANTHER" id="PTHR38926:SF36">
    <property type="entry name" value="F-BOX PROTEIN SKIP19-LIKE"/>
    <property type="match status" value="1"/>
</dbReference>